<dbReference type="HOGENOM" id="CLU_005726_9_2_1"/>
<feature type="non-terminal residue" evidence="1">
    <location>
        <position position="50"/>
    </location>
</feature>
<keyword evidence="2" id="KW-1185">Reference proteome</keyword>
<proteinExistence type="predicted"/>
<sequence length="50" mass="5956">ILYNQSDFIEQKSALVELIESHGHSVIFYPKFHCELNFIEQCWGASKYEY</sequence>
<gene>
    <name evidence="1" type="ORF">M422DRAFT_82849</name>
</gene>
<dbReference type="Proteomes" id="UP000054279">
    <property type="component" value="Unassembled WGS sequence"/>
</dbReference>
<dbReference type="EMBL" id="KN837141">
    <property type="protein sequence ID" value="KIJ40787.1"/>
    <property type="molecule type" value="Genomic_DNA"/>
</dbReference>
<dbReference type="AlphaFoldDB" id="A0A0C9VH89"/>
<evidence type="ECO:0000313" key="2">
    <source>
        <dbReference type="Proteomes" id="UP000054279"/>
    </source>
</evidence>
<feature type="non-terminal residue" evidence="1">
    <location>
        <position position="1"/>
    </location>
</feature>
<dbReference type="OrthoDB" id="2416294at2759"/>
<evidence type="ECO:0000313" key="1">
    <source>
        <dbReference type="EMBL" id="KIJ40787.1"/>
    </source>
</evidence>
<organism evidence="1 2">
    <name type="scientific">Sphaerobolus stellatus (strain SS14)</name>
    <dbReference type="NCBI Taxonomy" id="990650"/>
    <lineage>
        <taxon>Eukaryota</taxon>
        <taxon>Fungi</taxon>
        <taxon>Dikarya</taxon>
        <taxon>Basidiomycota</taxon>
        <taxon>Agaricomycotina</taxon>
        <taxon>Agaricomycetes</taxon>
        <taxon>Phallomycetidae</taxon>
        <taxon>Geastrales</taxon>
        <taxon>Sphaerobolaceae</taxon>
        <taxon>Sphaerobolus</taxon>
    </lineage>
</organism>
<reference evidence="1 2" key="1">
    <citation type="submission" date="2014-06" db="EMBL/GenBank/DDBJ databases">
        <title>Evolutionary Origins and Diversification of the Mycorrhizal Mutualists.</title>
        <authorList>
            <consortium name="DOE Joint Genome Institute"/>
            <consortium name="Mycorrhizal Genomics Consortium"/>
            <person name="Kohler A."/>
            <person name="Kuo A."/>
            <person name="Nagy L.G."/>
            <person name="Floudas D."/>
            <person name="Copeland A."/>
            <person name="Barry K.W."/>
            <person name="Cichocki N."/>
            <person name="Veneault-Fourrey C."/>
            <person name="LaButti K."/>
            <person name="Lindquist E.A."/>
            <person name="Lipzen A."/>
            <person name="Lundell T."/>
            <person name="Morin E."/>
            <person name="Murat C."/>
            <person name="Riley R."/>
            <person name="Ohm R."/>
            <person name="Sun H."/>
            <person name="Tunlid A."/>
            <person name="Henrissat B."/>
            <person name="Grigoriev I.V."/>
            <person name="Hibbett D.S."/>
            <person name="Martin F."/>
        </authorList>
    </citation>
    <scope>NUCLEOTIDE SEQUENCE [LARGE SCALE GENOMIC DNA]</scope>
    <source>
        <strain evidence="1 2">SS14</strain>
    </source>
</reference>
<evidence type="ECO:0008006" key="3">
    <source>
        <dbReference type="Google" id="ProtNLM"/>
    </source>
</evidence>
<protein>
    <recommendedName>
        <fullName evidence="3">Tc1-like transposase DDE domain-containing protein</fullName>
    </recommendedName>
</protein>
<name>A0A0C9VH89_SPHS4</name>
<accession>A0A0C9VH89</accession>